<name>X0T0G3_9ZZZZ</name>
<dbReference type="EMBL" id="BARS01002133">
    <property type="protein sequence ID" value="GAF81662.1"/>
    <property type="molecule type" value="Genomic_DNA"/>
</dbReference>
<dbReference type="InterPro" id="IPR041712">
    <property type="entry name" value="DHPS-like_MBL-fold"/>
</dbReference>
<evidence type="ECO:0000313" key="2">
    <source>
        <dbReference type="EMBL" id="GAF81662.1"/>
    </source>
</evidence>
<feature type="domain" description="Metallo-beta-lactamase" evidence="1">
    <location>
        <begin position="24"/>
        <end position="113"/>
    </location>
</feature>
<protein>
    <recommendedName>
        <fullName evidence="1">Metallo-beta-lactamase domain-containing protein</fullName>
    </recommendedName>
</protein>
<dbReference type="Pfam" id="PF00753">
    <property type="entry name" value="Lactamase_B"/>
    <property type="match status" value="1"/>
</dbReference>
<gene>
    <name evidence="2" type="ORF">S01H1_03993</name>
</gene>
<dbReference type="InterPro" id="IPR001279">
    <property type="entry name" value="Metallo-B-lactamas"/>
</dbReference>
<evidence type="ECO:0000259" key="1">
    <source>
        <dbReference type="Pfam" id="PF00753"/>
    </source>
</evidence>
<dbReference type="GO" id="GO:0016740">
    <property type="term" value="F:transferase activity"/>
    <property type="evidence" value="ECO:0007669"/>
    <property type="project" value="TreeGrafter"/>
</dbReference>
<dbReference type="CDD" id="cd07713">
    <property type="entry name" value="DHPS-like_MBL-fold"/>
    <property type="match status" value="1"/>
</dbReference>
<dbReference type="SUPFAM" id="SSF56281">
    <property type="entry name" value="Metallo-hydrolase/oxidoreductase"/>
    <property type="match status" value="1"/>
</dbReference>
<proteinExistence type="predicted"/>
<dbReference type="AlphaFoldDB" id="X0T0G3"/>
<sequence length="277" mass="30327">MSIQITTLSENTVARVNLLAEWGLSILIETDGYKILLDTGRSFSAAYNAITLGIDLSQIDKIVFSHGHFDHTGGLLHILKMVKGEVEVIAHPDIWALKYARRPERAVEYIGVPFPKEAAETLGASFNLTKEPVWISENIVTSGEIPMITEYEKIDPILYVKEKGELKADPLWDDQALFIKSETGLIIILGCAHRGIINTIRHAQKLTGVEPVYAIIGGTHLISASPQRMNLTIADLLSSGVQRLGVSHCTGLPASAILAHTFGEAFFFNNAGTRINL</sequence>
<dbReference type="InterPro" id="IPR052926">
    <property type="entry name" value="Metallo-beta-lactamase_dom"/>
</dbReference>
<dbReference type="InterPro" id="IPR036866">
    <property type="entry name" value="RibonucZ/Hydroxyglut_hydro"/>
</dbReference>
<comment type="caution">
    <text evidence="2">The sequence shown here is derived from an EMBL/GenBank/DDBJ whole genome shotgun (WGS) entry which is preliminary data.</text>
</comment>
<dbReference type="PANTHER" id="PTHR13754:SF18">
    <property type="entry name" value="7,8-DIHYDROPTERIN-6-METHYL-4-(BETA-D-RIBOFURANOSYL)-AMINOBENZENE-5'-PHOSPHATE SYNTHASE"/>
    <property type="match status" value="1"/>
</dbReference>
<accession>X0T0G3</accession>
<dbReference type="Gene3D" id="3.60.15.10">
    <property type="entry name" value="Ribonuclease Z/Hydroxyacylglutathione hydrolase-like"/>
    <property type="match status" value="1"/>
</dbReference>
<organism evidence="2">
    <name type="scientific">marine sediment metagenome</name>
    <dbReference type="NCBI Taxonomy" id="412755"/>
    <lineage>
        <taxon>unclassified sequences</taxon>
        <taxon>metagenomes</taxon>
        <taxon>ecological metagenomes</taxon>
    </lineage>
</organism>
<dbReference type="PANTHER" id="PTHR13754">
    <property type="entry name" value="METALLO-BETA-LACTAMASE SUPERFAMILY PROTEIN"/>
    <property type="match status" value="1"/>
</dbReference>
<reference evidence="2" key="1">
    <citation type="journal article" date="2014" name="Front. Microbiol.">
        <title>High frequency of phylogenetically diverse reductive dehalogenase-homologous genes in deep subseafloor sedimentary metagenomes.</title>
        <authorList>
            <person name="Kawai M."/>
            <person name="Futagami T."/>
            <person name="Toyoda A."/>
            <person name="Takaki Y."/>
            <person name="Nishi S."/>
            <person name="Hori S."/>
            <person name="Arai W."/>
            <person name="Tsubouchi T."/>
            <person name="Morono Y."/>
            <person name="Uchiyama I."/>
            <person name="Ito T."/>
            <person name="Fujiyama A."/>
            <person name="Inagaki F."/>
            <person name="Takami H."/>
        </authorList>
    </citation>
    <scope>NUCLEOTIDE SEQUENCE</scope>
    <source>
        <strain evidence="2">Expedition CK06-06</strain>
    </source>
</reference>